<evidence type="ECO:0000256" key="1">
    <source>
        <dbReference type="SAM" id="SignalP"/>
    </source>
</evidence>
<dbReference type="PROSITE" id="PS51257">
    <property type="entry name" value="PROKAR_LIPOPROTEIN"/>
    <property type="match status" value="1"/>
</dbReference>
<accession>A0ABY6CVI9</accession>
<sequence length="586" mass="65816">MKNWLVLIILSVFVFSCAEQTDETEILESTLKRMPFNERVFLLNSVSNESRIYELDYDFQGLGETAVLTRLETDVAIPNGGHMTMSPDNEWLTVVVASISKIFLVNVNSGAVRELGLYNYNPDGMHYDEHYNNKVFTGQITQVDVDQEGYLFIAGKSGFFKVVADNGNGKVDPSFVNEGGDIWNDTDPSLCQSANAHLGECGAVWVHAVPFTFSGENYVESTEDGEEYFEDLTAFNPKKVKFLGGDILFTQNSDETDGFEQQRLLSFSQWQGNTAIALDLNWDWDNHVISFNASKVFGGSGSKFHKNKTERVTGAALTGDNYVLTSHHKRNYLNLWNLKGDLIQKVSFSINDASANDLFKDKKSVHFWGDMASTQSFDLNSENPEGVNSREINGEYYSQWYRGMNANHQYAEIKLYRPGMGVDQYDLEDLSEDNYNVSKESRRNSANADLIDHKKNATKFVSLGKNGGYVLMRFPEAVTVTDHTTLQVVETSWNRKAQYETLASAFAAYGEKATVHVLVGETPRYYSNGLENNANWVQVGLASIANNEFSLEALAGEQIQWIKITDDYSKTPDGFDVNFVSIYDGE</sequence>
<gene>
    <name evidence="2" type="ORF">N7E81_11140</name>
</gene>
<organism evidence="2 3">
    <name type="scientific">Reichenbachiella carrageenanivorans</name>
    <dbReference type="NCBI Taxonomy" id="2979869"/>
    <lineage>
        <taxon>Bacteria</taxon>
        <taxon>Pseudomonadati</taxon>
        <taxon>Bacteroidota</taxon>
        <taxon>Cytophagia</taxon>
        <taxon>Cytophagales</taxon>
        <taxon>Reichenbachiellaceae</taxon>
        <taxon>Reichenbachiella</taxon>
    </lineage>
</organism>
<proteinExistence type="predicted"/>
<reference evidence="2" key="1">
    <citation type="submission" date="2022-10" db="EMBL/GenBank/DDBJ databases">
        <title>Comparative genomics and taxonomic characterization of three novel marine species of genus Reichenbachiella exhibiting antioxidant and polysaccharide degradation activities.</title>
        <authorList>
            <person name="Muhammad N."/>
            <person name="Lee Y.-J."/>
            <person name="Ko J."/>
            <person name="Kim S.-G."/>
        </authorList>
    </citation>
    <scope>NUCLEOTIDE SEQUENCE</scope>
    <source>
        <strain evidence="2">Wsw4-B4</strain>
    </source>
</reference>
<feature type="chain" id="PRO_5046407902" evidence="1">
    <location>
        <begin position="19"/>
        <end position="586"/>
    </location>
</feature>
<feature type="signal peptide" evidence="1">
    <location>
        <begin position="1"/>
        <end position="18"/>
    </location>
</feature>
<evidence type="ECO:0000313" key="3">
    <source>
        <dbReference type="Proteomes" id="UP001062165"/>
    </source>
</evidence>
<keyword evidence="1" id="KW-0732">Signal</keyword>
<name>A0ABY6CVI9_9BACT</name>
<keyword evidence="3" id="KW-1185">Reference proteome</keyword>
<dbReference type="Proteomes" id="UP001062165">
    <property type="component" value="Chromosome"/>
</dbReference>
<evidence type="ECO:0000313" key="2">
    <source>
        <dbReference type="EMBL" id="UXX77920.1"/>
    </source>
</evidence>
<dbReference type="EMBL" id="CP106735">
    <property type="protein sequence ID" value="UXX77920.1"/>
    <property type="molecule type" value="Genomic_DNA"/>
</dbReference>
<dbReference type="SUPFAM" id="SSF63829">
    <property type="entry name" value="Calcium-dependent phosphotriesterase"/>
    <property type="match status" value="1"/>
</dbReference>
<dbReference type="RefSeq" id="WP_263049667.1">
    <property type="nucleotide sequence ID" value="NZ_CP106735.1"/>
</dbReference>
<protein>
    <submittedName>
        <fullName evidence="2">Uncharacterized protein</fullName>
    </submittedName>
</protein>